<dbReference type="EMBL" id="JAFLCK010000040">
    <property type="protein sequence ID" value="MBN8662475.1"/>
    <property type="molecule type" value="Genomic_DNA"/>
</dbReference>
<sequence>MLVLAKGDGLAREDSYGVLACVFQYGRGYVLHMNAHFDRSRSANHYSLPDPAPVIGIGLHQSIAVSFVVAGLSFNNL</sequence>
<evidence type="ECO:0000313" key="2">
    <source>
        <dbReference type="Proteomes" id="UP000664277"/>
    </source>
</evidence>
<dbReference type="AlphaFoldDB" id="A0A8J7PP12"/>
<proteinExistence type="predicted"/>
<dbReference type="Proteomes" id="UP000664277">
    <property type="component" value="Unassembled WGS sequence"/>
</dbReference>
<accession>A0A8J7PP12</accession>
<evidence type="ECO:0000313" key="1">
    <source>
        <dbReference type="EMBL" id="MBN8662475.1"/>
    </source>
</evidence>
<comment type="caution">
    <text evidence="1">The sequence shown here is derived from an EMBL/GenBank/DDBJ whole genome shotgun (WGS) entry which is preliminary data.</text>
</comment>
<gene>
    <name evidence="1" type="ORF">J0M35_19050</name>
</gene>
<organism evidence="1 2">
    <name type="scientific">Candidatus Obscuribacter phosphatis</name>
    <dbReference type="NCBI Taxonomy" id="1906157"/>
    <lineage>
        <taxon>Bacteria</taxon>
        <taxon>Bacillati</taxon>
        <taxon>Candidatus Melainabacteria</taxon>
        <taxon>Candidatus Obscuribacterales</taxon>
        <taxon>Candidatus Obscuribacteraceae</taxon>
        <taxon>Candidatus Obscuribacter</taxon>
    </lineage>
</organism>
<protein>
    <submittedName>
        <fullName evidence="1">Uncharacterized protein</fullName>
    </submittedName>
</protein>
<name>A0A8J7PP12_9BACT</name>
<reference evidence="1" key="1">
    <citation type="submission" date="2021-02" db="EMBL/GenBank/DDBJ databases">
        <title>Genome-Resolved Metagenomics of a Microbial Community Performing Photosynthetic Biological Nutrient Removal.</title>
        <authorList>
            <person name="Mcdaniel E.A."/>
        </authorList>
    </citation>
    <scope>NUCLEOTIDE SEQUENCE</scope>
    <source>
        <strain evidence="1">UWPOB_OBS1</strain>
    </source>
</reference>